<sequence length="125" mass="14924">MISYTAFPENRDISKNDLFRISELNGYDNDGEPYIGALNPDYIEKYYQERVYDRWGKETYYVTSMYHFACVTKATGKLEQELASEMYGQHFYTLLLFFYYKIVLLKLAHEHSQIDVEKINRIQNS</sequence>
<organism evidence="1 2">
    <name type="scientific">Peribacillus frigoritolerans</name>
    <dbReference type="NCBI Taxonomy" id="450367"/>
    <lineage>
        <taxon>Bacteria</taxon>
        <taxon>Bacillati</taxon>
        <taxon>Bacillota</taxon>
        <taxon>Bacilli</taxon>
        <taxon>Bacillales</taxon>
        <taxon>Bacillaceae</taxon>
        <taxon>Peribacillus</taxon>
    </lineage>
</organism>
<dbReference type="Proteomes" id="UP000680045">
    <property type="component" value="Unassembled WGS sequence"/>
</dbReference>
<proteinExistence type="predicted"/>
<gene>
    <name evidence="1" type="ORF">KEH51_05995</name>
</gene>
<comment type="caution">
    <text evidence="1">The sequence shown here is derived from an EMBL/GenBank/DDBJ whole genome shotgun (WGS) entry which is preliminary data.</text>
</comment>
<name>A0A941JA26_9BACI</name>
<evidence type="ECO:0000313" key="1">
    <source>
        <dbReference type="EMBL" id="MBR8644354.1"/>
    </source>
</evidence>
<dbReference type="EMBL" id="JAGTPW010000007">
    <property type="protein sequence ID" value="MBR8644354.1"/>
    <property type="molecule type" value="Genomic_DNA"/>
</dbReference>
<protein>
    <submittedName>
        <fullName evidence="1">Uncharacterized protein</fullName>
    </submittedName>
</protein>
<dbReference type="AlphaFoldDB" id="A0A941JA26"/>
<evidence type="ECO:0000313" key="2">
    <source>
        <dbReference type="Proteomes" id="UP000680045"/>
    </source>
</evidence>
<reference evidence="1" key="1">
    <citation type="submission" date="2021-04" db="EMBL/GenBank/DDBJ databases">
        <title>Whole genome sequencing of Enterococci isolates from hospitalized patients.</title>
        <authorList>
            <person name="Ogoti B.M."/>
            <person name="Onyambu F.G."/>
        </authorList>
    </citation>
    <scope>NUCLEOTIDE SEQUENCE</scope>
    <source>
        <strain evidence="1">242</strain>
    </source>
</reference>
<accession>A0A941JA26</accession>